<evidence type="ECO:0000256" key="1">
    <source>
        <dbReference type="ARBA" id="ARBA00022801"/>
    </source>
</evidence>
<keyword evidence="5" id="KW-1185">Reference proteome</keyword>
<dbReference type="InterPro" id="IPR020476">
    <property type="entry name" value="Nudix_hydrolase"/>
</dbReference>
<accession>A0A5B8YFZ1</accession>
<dbReference type="Gene3D" id="3.90.79.10">
    <property type="entry name" value="Nucleoside Triphosphate Pyrophosphohydrolase"/>
    <property type="match status" value="1"/>
</dbReference>
<evidence type="ECO:0000259" key="3">
    <source>
        <dbReference type="PROSITE" id="PS51462"/>
    </source>
</evidence>
<dbReference type="GO" id="GO:0016787">
    <property type="term" value="F:hydrolase activity"/>
    <property type="evidence" value="ECO:0007669"/>
    <property type="project" value="UniProtKB-KW"/>
</dbReference>
<reference evidence="4 5" key="1">
    <citation type="submission" date="2019-06" db="EMBL/GenBank/DDBJ databases">
        <title>Persicimonas caeni gen. nov., sp. nov., a predatory bacterium isolated from solar saltern.</title>
        <authorList>
            <person name="Wang S."/>
        </authorList>
    </citation>
    <scope>NUCLEOTIDE SEQUENCE [LARGE SCALE GENOMIC DNA]</scope>
    <source>
        <strain evidence="4 5">YN101</strain>
    </source>
</reference>
<comment type="similarity">
    <text evidence="2">Belongs to the Nudix hydrolase family.</text>
</comment>
<dbReference type="SUPFAM" id="SSF55811">
    <property type="entry name" value="Nudix"/>
    <property type="match status" value="1"/>
</dbReference>
<dbReference type="OrthoDB" id="9761969at2"/>
<evidence type="ECO:0000313" key="5">
    <source>
        <dbReference type="Proteomes" id="UP000315995"/>
    </source>
</evidence>
<sequence length="149" mass="17052">MADYKNPTPTVDIIIEVDDRIVLIRRKNEPHGWALPGGFVDEGETVESAAVREADEETNLEVTLEELLYVYSHPARDPRQHTMSTAFVASARGEPRGADDAQEARLFGRDELPEDIVFDHERILNHYFRFRDTGERPSPSAELERFRNS</sequence>
<feature type="domain" description="Nudix hydrolase" evidence="3">
    <location>
        <begin position="6"/>
        <end position="132"/>
    </location>
</feature>
<dbReference type="RefSeq" id="WP_141200930.1">
    <property type="nucleotide sequence ID" value="NZ_CP041186.1"/>
</dbReference>
<evidence type="ECO:0000313" key="4">
    <source>
        <dbReference type="EMBL" id="QDG54486.1"/>
    </source>
</evidence>
<accession>A0A4Y6Q1N4</accession>
<dbReference type="PANTHER" id="PTHR43736:SF1">
    <property type="entry name" value="DIHYDRONEOPTERIN TRIPHOSPHATE DIPHOSPHATASE"/>
    <property type="match status" value="1"/>
</dbReference>
<dbReference type="PROSITE" id="PS00893">
    <property type="entry name" value="NUDIX_BOX"/>
    <property type="match status" value="1"/>
</dbReference>
<proteinExistence type="inferred from homology"/>
<name>A0A4Y6Q1N4_PERCE</name>
<dbReference type="InterPro" id="IPR020084">
    <property type="entry name" value="NUDIX_hydrolase_CS"/>
</dbReference>
<dbReference type="InterPro" id="IPR015797">
    <property type="entry name" value="NUDIX_hydrolase-like_dom_sf"/>
</dbReference>
<dbReference type="PRINTS" id="PR00502">
    <property type="entry name" value="NUDIXFAMILY"/>
</dbReference>
<dbReference type="InterPro" id="IPR000086">
    <property type="entry name" value="NUDIX_hydrolase_dom"/>
</dbReference>
<keyword evidence="1 2" id="KW-0378">Hydrolase</keyword>
<dbReference type="Proteomes" id="UP000315995">
    <property type="component" value="Chromosome"/>
</dbReference>
<dbReference type="EMBL" id="CP041186">
    <property type="protein sequence ID" value="QDG54486.1"/>
    <property type="molecule type" value="Genomic_DNA"/>
</dbReference>
<dbReference type="AlphaFoldDB" id="A0A4Y6Q1N4"/>
<dbReference type="PROSITE" id="PS51462">
    <property type="entry name" value="NUDIX"/>
    <property type="match status" value="1"/>
</dbReference>
<dbReference type="CDD" id="cd18873">
    <property type="entry name" value="NUDIX_NadM_like"/>
    <property type="match status" value="1"/>
</dbReference>
<organism evidence="4 5">
    <name type="scientific">Persicimonas caeni</name>
    <dbReference type="NCBI Taxonomy" id="2292766"/>
    <lineage>
        <taxon>Bacteria</taxon>
        <taxon>Deltaproteobacteria</taxon>
        <taxon>Bradymonadales</taxon>
        <taxon>Bradymonadaceae</taxon>
        <taxon>Persicimonas</taxon>
    </lineage>
</organism>
<protein>
    <submittedName>
        <fullName evidence="4">NUDIX hydrolase</fullName>
    </submittedName>
</protein>
<gene>
    <name evidence="4" type="ORF">FIV42_28195</name>
</gene>
<evidence type="ECO:0000256" key="2">
    <source>
        <dbReference type="RuleBase" id="RU003476"/>
    </source>
</evidence>
<dbReference type="PANTHER" id="PTHR43736">
    <property type="entry name" value="ADP-RIBOSE PYROPHOSPHATASE"/>
    <property type="match status" value="1"/>
</dbReference>
<dbReference type="Pfam" id="PF00293">
    <property type="entry name" value="NUDIX"/>
    <property type="match status" value="1"/>
</dbReference>